<dbReference type="InterPro" id="IPR027381">
    <property type="entry name" value="LytR/CpsA/Psr_C"/>
</dbReference>
<protein>
    <recommendedName>
        <fullName evidence="2">LytR/CpsA/Psr regulator C-terminal domain-containing protein</fullName>
    </recommendedName>
</protein>
<organism evidence="3 4">
    <name type="scientific">Candidatus Roizmanbacteria bacterium CG22_combo_CG10-13_8_21_14_all_38_20</name>
    <dbReference type="NCBI Taxonomy" id="1974862"/>
    <lineage>
        <taxon>Bacteria</taxon>
        <taxon>Candidatus Roizmaniibacteriota</taxon>
    </lineage>
</organism>
<dbReference type="EMBL" id="PCTA01000035">
    <property type="protein sequence ID" value="PIP61076.1"/>
    <property type="molecule type" value="Genomic_DNA"/>
</dbReference>
<proteinExistence type="predicted"/>
<dbReference type="Proteomes" id="UP000231246">
    <property type="component" value="Unassembled WGS sequence"/>
</dbReference>
<name>A0A2H0BTR4_9BACT</name>
<evidence type="ECO:0000313" key="3">
    <source>
        <dbReference type="EMBL" id="PIP61076.1"/>
    </source>
</evidence>
<evidence type="ECO:0000313" key="4">
    <source>
        <dbReference type="Proteomes" id="UP000231246"/>
    </source>
</evidence>
<feature type="domain" description="LytR/CpsA/Psr regulator C-terminal" evidence="2">
    <location>
        <begin position="97"/>
        <end position="186"/>
    </location>
</feature>
<sequence>MFMFLKIFNKEKFNLYHLLSAGSVVFAVLFLVVVGVVVYRGISEAFTKSEKASASVSTLDIKDEDLLEAVGLAELWKQQQKQQLVMPAVSEVKKSDLAIEVLNGTTETGLASAIADRLRLSGFTNSHQVASSPEADLKVTQLRRKLSVRLYEDQVIEVFGLTTEDVNIVDLPEEIESDMVVIIGQDLSNL</sequence>
<feature type="transmembrane region" description="Helical" evidence="1">
    <location>
        <begin position="15"/>
        <end position="39"/>
    </location>
</feature>
<comment type="caution">
    <text evidence="3">The sequence shown here is derived from an EMBL/GenBank/DDBJ whole genome shotgun (WGS) entry which is preliminary data.</text>
</comment>
<accession>A0A2H0BTR4</accession>
<dbReference type="AlphaFoldDB" id="A0A2H0BTR4"/>
<evidence type="ECO:0000256" key="1">
    <source>
        <dbReference type="SAM" id="Phobius"/>
    </source>
</evidence>
<keyword evidence="1" id="KW-0812">Transmembrane</keyword>
<dbReference type="Gene3D" id="3.30.70.2390">
    <property type="match status" value="1"/>
</dbReference>
<reference evidence="3 4" key="1">
    <citation type="submission" date="2017-09" db="EMBL/GenBank/DDBJ databases">
        <title>Depth-based differentiation of microbial function through sediment-hosted aquifers and enrichment of novel symbionts in the deep terrestrial subsurface.</title>
        <authorList>
            <person name="Probst A.J."/>
            <person name="Ladd B."/>
            <person name="Jarett J.K."/>
            <person name="Geller-Mcgrath D.E."/>
            <person name="Sieber C.M."/>
            <person name="Emerson J.B."/>
            <person name="Anantharaman K."/>
            <person name="Thomas B.C."/>
            <person name="Malmstrom R."/>
            <person name="Stieglmeier M."/>
            <person name="Klingl A."/>
            <person name="Woyke T."/>
            <person name="Ryan C.M."/>
            <person name="Banfield J.F."/>
        </authorList>
    </citation>
    <scope>NUCLEOTIDE SEQUENCE [LARGE SCALE GENOMIC DNA]</scope>
    <source>
        <strain evidence="3">CG22_combo_CG10-13_8_21_14_all_38_20</strain>
    </source>
</reference>
<dbReference type="Pfam" id="PF13399">
    <property type="entry name" value="LytR_C"/>
    <property type="match status" value="1"/>
</dbReference>
<keyword evidence="1" id="KW-1133">Transmembrane helix</keyword>
<keyword evidence="1" id="KW-0472">Membrane</keyword>
<evidence type="ECO:0000259" key="2">
    <source>
        <dbReference type="Pfam" id="PF13399"/>
    </source>
</evidence>
<gene>
    <name evidence="3" type="ORF">COW99_06165</name>
</gene>